<dbReference type="SUPFAM" id="SSF81653">
    <property type="entry name" value="Calcium ATPase, transduction domain A"/>
    <property type="match status" value="1"/>
</dbReference>
<dbReference type="PATRIC" id="fig|1461584.3.peg.2729"/>
<evidence type="ECO:0000256" key="1">
    <source>
        <dbReference type="ARBA" id="ARBA00004651"/>
    </source>
</evidence>
<dbReference type="InterPro" id="IPR027256">
    <property type="entry name" value="P-typ_ATPase_IB"/>
</dbReference>
<dbReference type="Pfam" id="PF00122">
    <property type="entry name" value="E1-E2_ATPase"/>
    <property type="match status" value="1"/>
</dbReference>
<dbReference type="SFLD" id="SFLDF00027">
    <property type="entry name" value="p-type_atpase"/>
    <property type="match status" value="1"/>
</dbReference>
<dbReference type="PANTHER" id="PTHR48085">
    <property type="entry name" value="CADMIUM/ZINC-TRANSPORTING ATPASE HMA2-RELATED"/>
    <property type="match status" value="1"/>
</dbReference>
<comment type="subcellular location">
    <subcellularLocation>
        <location evidence="1">Cell membrane</location>
        <topology evidence="1">Multi-pass membrane protein</topology>
    </subcellularLocation>
</comment>
<dbReference type="InterPro" id="IPR044492">
    <property type="entry name" value="P_typ_ATPase_HD_dom"/>
</dbReference>
<dbReference type="NCBIfam" id="TIGR01525">
    <property type="entry name" value="ATPase-IB_hvy"/>
    <property type="match status" value="1"/>
</dbReference>
<dbReference type="NCBIfam" id="TIGR01512">
    <property type="entry name" value="ATPase-IB2_Cd"/>
    <property type="match status" value="1"/>
</dbReference>
<dbReference type="InterPro" id="IPR001757">
    <property type="entry name" value="P_typ_ATPase"/>
</dbReference>
<dbReference type="Gene3D" id="3.40.50.1000">
    <property type="entry name" value="HAD superfamily/HAD-like"/>
    <property type="match status" value="1"/>
</dbReference>
<dbReference type="PANTHER" id="PTHR48085:SF5">
    <property type="entry name" value="CADMIUM_ZINC-TRANSPORTING ATPASE HMA4-RELATED"/>
    <property type="match status" value="1"/>
</dbReference>
<evidence type="ECO:0000256" key="4">
    <source>
        <dbReference type="ARBA" id="ARBA00022723"/>
    </source>
</evidence>
<dbReference type="AlphaFoldDB" id="A0A078MQ84"/>
<proteinExistence type="inferred from homology"/>
<sequence length="651" mass="67021">MLETAREPAYNSCMSVIRFIRRYPLVAAVVAVGLAVLGLLAAGLEPVAAWTASLFVLGVVLWTAVGMVRDIRAGHYGLDILAVVAMVATVAVGEYLAALIIVLMLSGGEALEDYAAGRARRELDALLARAPQHAHRLPGGDPDMTPEDVPATAVVPGDVLLLRPAEVVPVDGELLSDEADFDESSLTGESLPVTRRAGEPVMSGSVNGTRAVLLRATATTADSQYQRIVALVAEAAESKAPVVRLADRYAVPFTAVSLLIAGLAWALSGDPVRFAEVLVLATPCPLLIAAPVAFLGGMSRSARAGIIVKGGAVLEQLAKARSAAFDKTGTLTHGQPELVEVRPQPGFTGDEVLGLAASAEQYSSHVLAAAVQQAARAHGLELQPSTDAQEVATNGVEAVLEGRAVRVGKERFVAETAPDTVRARLEPGQMVVYVGVDGRFAGTLIMSDAVRENAAATLQRLAGLGIRRTVMLTGDGQATADAVAGPLGISEVRAQLLPEDKVRAVAAMEPRPVIMVGDGVNDAPVLAAADVGIAMGARGSTAASESADVVLVADDISRVAGAVEIGRRTMRVALSSIWLGIALSLGLMLIAAFGYIPAIAGALTQELVDLAAILNALRALSGGRQARAVRAAHGVKQAPAAASRVPGEAAA</sequence>
<dbReference type="GO" id="GO:0015086">
    <property type="term" value="F:cadmium ion transmembrane transporter activity"/>
    <property type="evidence" value="ECO:0007669"/>
    <property type="project" value="TreeGrafter"/>
</dbReference>
<dbReference type="InterPro" id="IPR051014">
    <property type="entry name" value="Cation_Transport_ATPase_IB"/>
</dbReference>
<dbReference type="PRINTS" id="PR00119">
    <property type="entry name" value="CATATPASE"/>
</dbReference>
<evidence type="ECO:0000256" key="3">
    <source>
        <dbReference type="ARBA" id="ARBA00022692"/>
    </source>
</evidence>
<dbReference type="SUPFAM" id="SSF56784">
    <property type="entry name" value="HAD-like"/>
    <property type="match status" value="1"/>
</dbReference>
<feature type="transmembrane region" description="Helical" evidence="8">
    <location>
        <begin position="20"/>
        <end position="40"/>
    </location>
</feature>
<keyword evidence="8" id="KW-1003">Cell membrane</keyword>
<dbReference type="InterPro" id="IPR059000">
    <property type="entry name" value="ATPase_P-type_domA"/>
</dbReference>
<evidence type="ECO:0000256" key="8">
    <source>
        <dbReference type="RuleBase" id="RU362081"/>
    </source>
</evidence>
<dbReference type="InterPro" id="IPR018303">
    <property type="entry name" value="ATPase_P-typ_P_site"/>
</dbReference>
<name>A0A078MQ84_9MICC</name>
<dbReference type="InterPro" id="IPR036412">
    <property type="entry name" value="HAD-like_sf"/>
</dbReference>
<feature type="domain" description="P-type ATPase A" evidence="9">
    <location>
        <begin position="131"/>
        <end position="232"/>
    </location>
</feature>
<keyword evidence="7 8" id="KW-0472">Membrane</keyword>
<dbReference type="SFLD" id="SFLDG00002">
    <property type="entry name" value="C1.7:_P-type_atpase_like"/>
    <property type="match status" value="1"/>
</dbReference>
<dbReference type="SUPFAM" id="SSF81665">
    <property type="entry name" value="Calcium ATPase, transmembrane domain M"/>
    <property type="match status" value="1"/>
</dbReference>
<keyword evidence="8" id="KW-0547">Nucleotide-binding</keyword>
<dbReference type="SFLD" id="SFLDS00003">
    <property type="entry name" value="Haloacid_Dehalogenase"/>
    <property type="match status" value="1"/>
</dbReference>
<feature type="transmembrane region" description="Helical" evidence="8">
    <location>
        <begin position="577"/>
        <end position="596"/>
    </location>
</feature>
<dbReference type="GO" id="GO:0019829">
    <property type="term" value="F:ATPase-coupled monoatomic cation transmembrane transporter activity"/>
    <property type="evidence" value="ECO:0007669"/>
    <property type="project" value="InterPro"/>
</dbReference>
<dbReference type="Gene3D" id="2.70.150.10">
    <property type="entry name" value="Calcium-transporting ATPase, cytoplasmic transduction domain A"/>
    <property type="match status" value="1"/>
</dbReference>
<dbReference type="InterPro" id="IPR008250">
    <property type="entry name" value="ATPase_P-typ_transduc_dom_A_sf"/>
</dbReference>
<comment type="similarity">
    <text evidence="2 8">Belongs to the cation transport ATPase (P-type) (TC 3.A.3) family. Type IB subfamily.</text>
</comment>
<feature type="transmembrane region" description="Helical" evidence="8">
    <location>
        <begin position="80"/>
        <end position="105"/>
    </location>
</feature>
<accession>A0A078MQ84</accession>
<keyword evidence="4 8" id="KW-0479">Metal-binding</keyword>
<feature type="transmembrane region" description="Helical" evidence="8">
    <location>
        <begin position="47"/>
        <end position="68"/>
    </location>
</feature>
<feature type="transmembrane region" description="Helical" evidence="8">
    <location>
        <begin position="274"/>
        <end position="295"/>
    </location>
</feature>
<evidence type="ECO:0000256" key="6">
    <source>
        <dbReference type="ARBA" id="ARBA00022989"/>
    </source>
</evidence>
<organism evidence="10">
    <name type="scientific">Arthrobacter saudimassiliensis</name>
    <dbReference type="NCBI Taxonomy" id="1461584"/>
    <lineage>
        <taxon>Bacteria</taxon>
        <taxon>Bacillati</taxon>
        <taxon>Actinomycetota</taxon>
        <taxon>Actinomycetes</taxon>
        <taxon>Micrococcales</taxon>
        <taxon>Micrococcaceae</taxon>
        <taxon>Arthrobacter</taxon>
    </lineage>
</organism>
<evidence type="ECO:0000256" key="5">
    <source>
        <dbReference type="ARBA" id="ARBA00022967"/>
    </source>
</evidence>
<dbReference type="GO" id="GO:0016887">
    <property type="term" value="F:ATP hydrolysis activity"/>
    <property type="evidence" value="ECO:0007669"/>
    <property type="project" value="InterPro"/>
</dbReference>
<dbReference type="Pfam" id="PF00702">
    <property type="entry name" value="Hydrolase"/>
    <property type="match status" value="1"/>
</dbReference>
<dbReference type="NCBIfam" id="TIGR01494">
    <property type="entry name" value="ATPase_P-type"/>
    <property type="match status" value="1"/>
</dbReference>
<evidence type="ECO:0000259" key="9">
    <source>
        <dbReference type="Pfam" id="PF00122"/>
    </source>
</evidence>
<dbReference type="GO" id="GO:0005524">
    <property type="term" value="F:ATP binding"/>
    <property type="evidence" value="ECO:0007669"/>
    <property type="project" value="UniProtKB-UniRule"/>
</dbReference>
<dbReference type="PROSITE" id="PS00154">
    <property type="entry name" value="ATPASE_E1_E2"/>
    <property type="match status" value="1"/>
</dbReference>
<dbReference type="GO" id="GO:0046872">
    <property type="term" value="F:metal ion binding"/>
    <property type="evidence" value="ECO:0007669"/>
    <property type="project" value="UniProtKB-KW"/>
</dbReference>
<evidence type="ECO:0000256" key="7">
    <source>
        <dbReference type="ARBA" id="ARBA00023136"/>
    </source>
</evidence>
<evidence type="ECO:0000313" key="10">
    <source>
        <dbReference type="EMBL" id="CEA09388.1"/>
    </source>
</evidence>
<keyword evidence="5" id="KW-1278">Translocase</keyword>
<reference evidence="10" key="1">
    <citation type="submission" date="2014-07" db="EMBL/GenBank/DDBJ databases">
        <authorList>
            <person name="Urmite Genomes Urmite Genomes"/>
        </authorList>
    </citation>
    <scope>NUCLEOTIDE SEQUENCE</scope>
    <source>
        <strain evidence="10">11W110_air</strain>
    </source>
</reference>
<dbReference type="Gene3D" id="3.40.1110.10">
    <property type="entry name" value="Calcium-transporting ATPase, cytoplasmic domain N"/>
    <property type="match status" value="1"/>
</dbReference>
<dbReference type="EMBL" id="LN483072">
    <property type="protein sequence ID" value="CEA09388.1"/>
    <property type="molecule type" value="Genomic_DNA"/>
</dbReference>
<keyword evidence="6 8" id="KW-1133">Transmembrane helix</keyword>
<dbReference type="InterPro" id="IPR023214">
    <property type="entry name" value="HAD_sf"/>
</dbReference>
<protein>
    <submittedName>
        <fullName evidence="10">Cadmium, zinc and cobalt-transporting ATPase</fullName>
    </submittedName>
</protein>
<dbReference type="InterPro" id="IPR023299">
    <property type="entry name" value="ATPase_P-typ_cyto_dom_N"/>
</dbReference>
<gene>
    <name evidence="10" type="primary">cadA</name>
    <name evidence="10" type="ORF">BN1051_02758</name>
</gene>
<keyword evidence="8" id="KW-0067">ATP-binding</keyword>
<dbReference type="PRINTS" id="PR00120">
    <property type="entry name" value="HATPASE"/>
</dbReference>
<evidence type="ECO:0000256" key="2">
    <source>
        <dbReference type="ARBA" id="ARBA00006024"/>
    </source>
</evidence>
<keyword evidence="3 8" id="KW-0812">Transmembrane</keyword>
<dbReference type="GO" id="GO:0005886">
    <property type="term" value="C:plasma membrane"/>
    <property type="evidence" value="ECO:0007669"/>
    <property type="project" value="UniProtKB-SubCell"/>
</dbReference>
<dbReference type="InterPro" id="IPR023298">
    <property type="entry name" value="ATPase_P-typ_TM_dom_sf"/>
</dbReference>